<proteinExistence type="predicted"/>
<dbReference type="Proteomes" id="UP000647424">
    <property type="component" value="Unassembled WGS sequence"/>
</dbReference>
<reference evidence="2" key="1">
    <citation type="submission" date="2020-09" db="EMBL/GenBank/DDBJ databases">
        <title>Genome seq and assembly of Limnohabitants sp.</title>
        <authorList>
            <person name="Chhetri G."/>
        </authorList>
    </citation>
    <scope>NUCLEOTIDE SEQUENCE</scope>
    <source>
        <strain evidence="2">JUR4</strain>
    </source>
</reference>
<feature type="transmembrane region" description="Helical" evidence="1">
    <location>
        <begin position="20"/>
        <end position="38"/>
    </location>
</feature>
<dbReference type="EMBL" id="JACYFT010000004">
    <property type="protein sequence ID" value="MBD8051792.1"/>
    <property type="molecule type" value="Genomic_DNA"/>
</dbReference>
<gene>
    <name evidence="2" type="ORF">IC609_14695</name>
</gene>
<organism evidence="2 3">
    <name type="scientific">Limnohabitans radicicola</name>
    <dbReference type="NCBI Taxonomy" id="2771427"/>
    <lineage>
        <taxon>Bacteria</taxon>
        <taxon>Pseudomonadati</taxon>
        <taxon>Pseudomonadota</taxon>
        <taxon>Betaproteobacteria</taxon>
        <taxon>Burkholderiales</taxon>
        <taxon>Comamonadaceae</taxon>
        <taxon>Limnohabitans</taxon>
    </lineage>
</organism>
<evidence type="ECO:0000313" key="2">
    <source>
        <dbReference type="EMBL" id="MBD8051792.1"/>
    </source>
</evidence>
<accession>A0A927FKK4</accession>
<sequence length="189" mass="21583">MSAPIDPAWWVEVINKGTLAFVAFVAMIVGPILQWLIAKRQTDLQKTIAQRTAADNVSAKRQIWIDELRKDMSEFLTVMARLNELHRPNKDISPEDAAKNFEDIAQYNFRGTELGIRIKLRLNPKEEEHNKLVSLLGSLSDASANPPLNETLEQKEIAKRAFYAARDKVVAHMQTILKHEWERVKKGIV</sequence>
<evidence type="ECO:0000313" key="3">
    <source>
        <dbReference type="Proteomes" id="UP000647424"/>
    </source>
</evidence>
<dbReference type="RefSeq" id="WP_191820287.1">
    <property type="nucleotide sequence ID" value="NZ_JACYFT010000004.1"/>
</dbReference>
<protein>
    <submittedName>
        <fullName evidence="2">Uncharacterized protein</fullName>
    </submittedName>
</protein>
<name>A0A927FKK4_9BURK</name>
<dbReference type="AlphaFoldDB" id="A0A927FKK4"/>
<evidence type="ECO:0000256" key="1">
    <source>
        <dbReference type="SAM" id="Phobius"/>
    </source>
</evidence>
<comment type="caution">
    <text evidence="2">The sequence shown here is derived from an EMBL/GenBank/DDBJ whole genome shotgun (WGS) entry which is preliminary data.</text>
</comment>
<keyword evidence="1" id="KW-0812">Transmembrane</keyword>
<keyword evidence="1" id="KW-1133">Transmembrane helix</keyword>
<keyword evidence="3" id="KW-1185">Reference proteome</keyword>
<keyword evidence="1" id="KW-0472">Membrane</keyword>